<gene>
    <name evidence="4" type="ORF">ENSA7_77070</name>
</gene>
<feature type="compositionally biased region" description="Acidic residues" evidence="1">
    <location>
        <begin position="52"/>
        <end position="108"/>
    </location>
</feature>
<feature type="chain" id="PRO_5015412088" evidence="2">
    <location>
        <begin position="21"/>
        <end position="551"/>
    </location>
</feature>
<dbReference type="SUPFAM" id="SSF53300">
    <property type="entry name" value="vWA-like"/>
    <property type="match status" value="1"/>
</dbReference>
<comment type="caution">
    <text evidence="4">The sequence shown here is derived from an EMBL/GenBank/DDBJ whole genome shotgun (WGS) entry which is preliminary data.</text>
</comment>
<dbReference type="InterPro" id="IPR036465">
    <property type="entry name" value="vWFA_dom_sf"/>
</dbReference>
<proteinExistence type="predicted"/>
<name>A0A2S9XPU3_9BACT</name>
<dbReference type="InterPro" id="IPR002035">
    <property type="entry name" value="VWF_A"/>
</dbReference>
<evidence type="ECO:0000313" key="5">
    <source>
        <dbReference type="Proteomes" id="UP000238823"/>
    </source>
</evidence>
<evidence type="ECO:0000256" key="2">
    <source>
        <dbReference type="SAM" id="SignalP"/>
    </source>
</evidence>
<dbReference type="AlphaFoldDB" id="A0A2S9XPU3"/>
<keyword evidence="2" id="KW-0732">Signal</keyword>
<organism evidence="4 5">
    <name type="scientific">Enhygromyxa salina</name>
    <dbReference type="NCBI Taxonomy" id="215803"/>
    <lineage>
        <taxon>Bacteria</taxon>
        <taxon>Pseudomonadati</taxon>
        <taxon>Myxococcota</taxon>
        <taxon>Polyangia</taxon>
        <taxon>Nannocystales</taxon>
        <taxon>Nannocystaceae</taxon>
        <taxon>Enhygromyxa</taxon>
    </lineage>
</organism>
<dbReference type="PANTHER" id="PTHR10338">
    <property type="entry name" value="INTER-ALPHA-TRYPSIN INHIBITOR HEAVY CHAIN FAMILY MEMBER"/>
    <property type="match status" value="1"/>
</dbReference>
<feature type="signal peptide" evidence="2">
    <location>
        <begin position="1"/>
        <end position="20"/>
    </location>
</feature>
<evidence type="ECO:0000256" key="1">
    <source>
        <dbReference type="SAM" id="MobiDB-lite"/>
    </source>
</evidence>
<dbReference type="PANTHER" id="PTHR10338:SF108">
    <property type="entry name" value="INTER-ALPHA-TRYPSIN INHIBITOR HEAVY CHAIN H4-LIKE PROTEIN"/>
    <property type="match status" value="1"/>
</dbReference>
<protein>
    <submittedName>
        <fullName evidence="4">von Willebrand factor type A domain protein</fullName>
    </submittedName>
</protein>
<dbReference type="Pfam" id="PF00092">
    <property type="entry name" value="VWA"/>
    <property type="match status" value="1"/>
</dbReference>
<feature type="region of interest" description="Disordered" evidence="1">
    <location>
        <begin position="27"/>
        <end position="115"/>
    </location>
</feature>
<evidence type="ECO:0000259" key="3">
    <source>
        <dbReference type="PROSITE" id="PS50234"/>
    </source>
</evidence>
<accession>A0A2S9XPU3</accession>
<evidence type="ECO:0000313" key="4">
    <source>
        <dbReference type="EMBL" id="PRP94884.1"/>
    </source>
</evidence>
<dbReference type="Proteomes" id="UP000238823">
    <property type="component" value="Unassembled WGS sequence"/>
</dbReference>
<reference evidence="4 5" key="1">
    <citation type="submission" date="2018-03" db="EMBL/GenBank/DDBJ databases">
        <title>Draft Genome Sequences of the Obligatory Marine Myxobacteria Enhygromyxa salina SWB007.</title>
        <authorList>
            <person name="Poehlein A."/>
            <person name="Moghaddam J.A."/>
            <person name="Harms H."/>
            <person name="Alanjari M."/>
            <person name="Koenig G.M."/>
            <person name="Daniel R."/>
            <person name="Schaeberle T.F."/>
        </authorList>
    </citation>
    <scope>NUCLEOTIDE SEQUENCE [LARGE SCALE GENOMIC DNA]</scope>
    <source>
        <strain evidence="4 5">SWB007</strain>
    </source>
</reference>
<sequence length="551" mass="57765">MRRHNLNSLFLSLPIFALLALPGCGDDGFSDDGAASGLGDGETSGQTGGEGNEGDGDGDGDSGSDSGDGDPGGDGDGDNGDGDGDADTGDGDGDGDGDESESESESETGDPLCNDVDDVILYLSPDDSNSMSSPVQVRERVLTDGSGSLSGVPVRVWEFMNYYGFDYPAAEDGELALFANMQPLEGEPSTWQLQLAVTSEVMTPAERPPMNLVLALDTSGSMNGEPMNLLKETCRAIAANLAFGDTVSIVEWDTENVWTLAGYPVTGPNDAVLSEKIEELAAGGGTDLNGGLVSGYELAQQTYDINMLNRIVLISDGGANAGVTDIDLIAENAAFGGSDGIYMVGVGVAKDSNYNDKLMNDVTDAGKGASVFVPNDAEAWSVFGDNFENTMAIAGRNVQVELTMPPGFEIVKFSGEEFSSDPKEVEPQHLAPNDAMVFHQQIETCAPELVDDEAEITVVATWEDPWTFESKQIMQSWTFGDLAGMDQGLLLKGAAVLAYAESLKAYQKAQNDAQKTAALSAAFAAISPAQAARPNDDDLLEIAMILAQLNP</sequence>
<feature type="compositionally biased region" description="Gly residues" evidence="1">
    <location>
        <begin position="36"/>
        <end position="51"/>
    </location>
</feature>
<feature type="domain" description="VWFA" evidence="3">
    <location>
        <begin position="211"/>
        <end position="391"/>
    </location>
</feature>
<dbReference type="EMBL" id="PVNL01000139">
    <property type="protein sequence ID" value="PRP94884.1"/>
    <property type="molecule type" value="Genomic_DNA"/>
</dbReference>
<dbReference type="InterPro" id="IPR050934">
    <property type="entry name" value="ITIH"/>
</dbReference>
<dbReference type="SMART" id="SM00327">
    <property type="entry name" value="VWA"/>
    <property type="match status" value="1"/>
</dbReference>
<dbReference type="PROSITE" id="PS50234">
    <property type="entry name" value="VWFA"/>
    <property type="match status" value="1"/>
</dbReference>
<dbReference type="Gene3D" id="3.40.50.410">
    <property type="entry name" value="von Willebrand factor, type A domain"/>
    <property type="match status" value="1"/>
</dbReference>